<dbReference type="InterPro" id="IPR015943">
    <property type="entry name" value="WD40/YVTN_repeat-like_dom_sf"/>
</dbReference>
<name>A0A9D9HJ94_9BACT</name>
<gene>
    <name evidence="1" type="ORF">IAC08_00475</name>
</gene>
<dbReference type="PANTHER" id="PTHR47197">
    <property type="entry name" value="PROTEIN NIRF"/>
    <property type="match status" value="1"/>
</dbReference>
<dbReference type="EMBL" id="JADIMK010000005">
    <property type="protein sequence ID" value="MBO8454868.1"/>
    <property type="molecule type" value="Genomic_DNA"/>
</dbReference>
<dbReference type="InterPro" id="IPR031815">
    <property type="entry name" value="DUF5074"/>
</dbReference>
<sequence>MEKPSSVNPSPDIVPEQGHGLFILCEGTFQAGNSSLSFYDTEAGEVYNNVFSSANDGAKLGDTGQSMTLHEGTLWVVVNSSHVIFAVDPATFKEKGRITSPEMTSPRYMHFVSDGKAYVSQLYDNRILVVDPETYSVTGTIETGMEAGSASVEQMVSYGDYVIANCWSYQKDLIRIDTRTDKVTDVLEVGVQPQSICLDSDGKLWVLTDGGGWAENPTGYEAPRLVKVDPVKFEIEETFRLALGDSPSELQTDASGDNLYFLNGGKVWKMSKDASSLPSEPYIDFAGSAPYALTVCPWNSDIYVADAVDYAQNGAVVRYSSDGTVLDEFRTGICPGSFCWY</sequence>
<reference evidence="1" key="1">
    <citation type="submission" date="2020-10" db="EMBL/GenBank/DDBJ databases">
        <authorList>
            <person name="Gilroy R."/>
        </authorList>
    </citation>
    <scope>NUCLEOTIDE SEQUENCE</scope>
    <source>
        <strain evidence="1">B1-3475</strain>
    </source>
</reference>
<dbReference type="SUPFAM" id="SSF51004">
    <property type="entry name" value="C-terminal (heme d1) domain of cytochrome cd1-nitrite reductase"/>
    <property type="match status" value="1"/>
</dbReference>
<dbReference type="Pfam" id="PF16819">
    <property type="entry name" value="DUF5074"/>
    <property type="match status" value="1"/>
</dbReference>
<reference evidence="1" key="2">
    <citation type="journal article" date="2021" name="PeerJ">
        <title>Extensive microbial diversity within the chicken gut microbiome revealed by metagenomics and culture.</title>
        <authorList>
            <person name="Gilroy R."/>
            <person name="Ravi A."/>
            <person name="Getino M."/>
            <person name="Pursley I."/>
            <person name="Horton D.L."/>
            <person name="Alikhan N.F."/>
            <person name="Baker D."/>
            <person name="Gharbi K."/>
            <person name="Hall N."/>
            <person name="Watson M."/>
            <person name="Adriaenssens E.M."/>
            <person name="Foster-Nyarko E."/>
            <person name="Jarju S."/>
            <person name="Secka A."/>
            <person name="Antonio M."/>
            <person name="Oren A."/>
            <person name="Chaudhuri R.R."/>
            <person name="La Ragione R."/>
            <person name="Hildebrand F."/>
            <person name="Pallen M.J."/>
        </authorList>
    </citation>
    <scope>NUCLEOTIDE SEQUENCE</scope>
    <source>
        <strain evidence="1">B1-3475</strain>
    </source>
</reference>
<accession>A0A9D9HJ94</accession>
<protein>
    <submittedName>
        <fullName evidence="1">Glutaminyl-peptide cyclotransferase</fullName>
    </submittedName>
</protein>
<organism evidence="1 2">
    <name type="scientific">Candidatus Cryptobacteroides intestinigallinarum</name>
    <dbReference type="NCBI Taxonomy" id="2840767"/>
    <lineage>
        <taxon>Bacteria</taxon>
        <taxon>Pseudomonadati</taxon>
        <taxon>Bacteroidota</taxon>
        <taxon>Bacteroidia</taxon>
        <taxon>Bacteroidales</taxon>
        <taxon>Candidatus Cryptobacteroides</taxon>
    </lineage>
</organism>
<dbReference type="PANTHER" id="PTHR47197:SF3">
    <property type="entry name" value="DIHYDRO-HEME D1 DEHYDROGENASE"/>
    <property type="match status" value="1"/>
</dbReference>
<comment type="caution">
    <text evidence="1">The sequence shown here is derived from an EMBL/GenBank/DDBJ whole genome shotgun (WGS) entry which is preliminary data.</text>
</comment>
<proteinExistence type="predicted"/>
<dbReference type="Gene3D" id="2.130.10.10">
    <property type="entry name" value="YVTN repeat-like/Quinoprotein amine dehydrogenase"/>
    <property type="match status" value="1"/>
</dbReference>
<dbReference type="InterPro" id="IPR051200">
    <property type="entry name" value="Host-pathogen_enzymatic-act"/>
</dbReference>
<evidence type="ECO:0000313" key="1">
    <source>
        <dbReference type="EMBL" id="MBO8454868.1"/>
    </source>
</evidence>
<dbReference type="InterPro" id="IPR011048">
    <property type="entry name" value="Haem_d1_sf"/>
</dbReference>
<evidence type="ECO:0000313" key="2">
    <source>
        <dbReference type="Proteomes" id="UP000823617"/>
    </source>
</evidence>
<dbReference type="Proteomes" id="UP000823617">
    <property type="component" value="Unassembled WGS sequence"/>
</dbReference>
<dbReference type="AlphaFoldDB" id="A0A9D9HJ94"/>